<protein>
    <recommendedName>
        <fullName evidence="1">Putative zinc-finger domain-containing protein</fullName>
    </recommendedName>
</protein>
<dbReference type="Proteomes" id="UP000272888">
    <property type="component" value="Unassembled WGS sequence"/>
</dbReference>
<dbReference type="InterPro" id="IPR011990">
    <property type="entry name" value="TPR-like_helical_dom_sf"/>
</dbReference>
<keyword evidence="3" id="KW-1185">Reference proteome</keyword>
<gene>
    <name evidence="2" type="ORF">D7V93_34365</name>
</gene>
<organism evidence="2 3">
    <name type="scientific">Corallococcus llansteffanensis</name>
    <dbReference type="NCBI Taxonomy" id="2316731"/>
    <lineage>
        <taxon>Bacteria</taxon>
        <taxon>Pseudomonadati</taxon>
        <taxon>Myxococcota</taxon>
        <taxon>Myxococcia</taxon>
        <taxon>Myxococcales</taxon>
        <taxon>Cystobacterineae</taxon>
        <taxon>Myxococcaceae</taxon>
        <taxon>Corallococcus</taxon>
    </lineage>
</organism>
<proteinExistence type="predicted"/>
<dbReference type="Pfam" id="PF14559">
    <property type="entry name" value="TPR_19"/>
    <property type="match status" value="1"/>
</dbReference>
<dbReference type="Gene3D" id="1.25.40.10">
    <property type="entry name" value="Tetratricopeptide repeat domain"/>
    <property type="match status" value="1"/>
</dbReference>
<dbReference type="SUPFAM" id="SSF48452">
    <property type="entry name" value="TPR-like"/>
    <property type="match status" value="1"/>
</dbReference>
<feature type="domain" description="Putative zinc-finger" evidence="1">
    <location>
        <begin position="7"/>
        <end position="35"/>
    </location>
</feature>
<evidence type="ECO:0000313" key="3">
    <source>
        <dbReference type="Proteomes" id="UP000272888"/>
    </source>
</evidence>
<evidence type="ECO:0000259" key="1">
    <source>
        <dbReference type="Pfam" id="PF13490"/>
    </source>
</evidence>
<sequence>MDLWCKKLYRFVDGELESGDEERFRLHLALCRACASGLHDAMQLEMLSVQALYGAVPHNDAPAPPDESRHQARFTWLRGWRGQALGAVLAMGLGALAATLPTVHFRSVDAWRAGAVVRGLEARIAYPAADQYLPYVPSRTAAPEDGGVQAGTRVPLRALAELEERGDLHGIAAAYLVHGELRQAADFLSRSAPSADRDSDRAVVAMAEGDLKGALGLLDGVLRQAPDHPQALWNRALVLRALGLPREAAEAFDAVAQRGEPGWSEEAGIRARALRMGGIR</sequence>
<name>A0A3A8P0T3_9BACT</name>
<dbReference type="Pfam" id="PF13490">
    <property type="entry name" value="zf-HC2"/>
    <property type="match status" value="1"/>
</dbReference>
<dbReference type="InterPro" id="IPR027383">
    <property type="entry name" value="Znf_put"/>
</dbReference>
<dbReference type="RefSeq" id="WP_120647394.1">
    <property type="nucleotide sequence ID" value="NZ_RAWB01000537.1"/>
</dbReference>
<evidence type="ECO:0000313" key="2">
    <source>
        <dbReference type="EMBL" id="RKH46965.1"/>
    </source>
</evidence>
<dbReference type="AlphaFoldDB" id="A0A3A8P0T3"/>
<dbReference type="EMBL" id="RAWB01000537">
    <property type="protein sequence ID" value="RKH46965.1"/>
    <property type="molecule type" value="Genomic_DNA"/>
</dbReference>
<reference evidence="3" key="1">
    <citation type="submission" date="2018-09" db="EMBL/GenBank/DDBJ databases">
        <authorList>
            <person name="Livingstone P.G."/>
            <person name="Whitworth D.E."/>
        </authorList>
    </citation>
    <scope>NUCLEOTIDE SEQUENCE [LARGE SCALE GENOMIC DNA]</scope>
    <source>
        <strain evidence="3">CA051B</strain>
    </source>
</reference>
<accession>A0A3A8P0T3</accession>
<comment type="caution">
    <text evidence="2">The sequence shown here is derived from an EMBL/GenBank/DDBJ whole genome shotgun (WGS) entry which is preliminary data.</text>
</comment>